<keyword evidence="4 11" id="KW-0436">Ligase</keyword>
<comment type="catalytic activity">
    <reaction evidence="10 11">
        <text>L-glutamine + H2O = L-glutamate + NH4(+)</text>
        <dbReference type="Rhea" id="RHEA:15889"/>
        <dbReference type="ChEBI" id="CHEBI:15377"/>
        <dbReference type="ChEBI" id="CHEBI:28938"/>
        <dbReference type="ChEBI" id="CHEBI:29985"/>
        <dbReference type="ChEBI" id="CHEBI:58359"/>
    </reaction>
</comment>
<comment type="function">
    <text evidence="11">Small subunit of the glutamine-dependent carbamoyl phosphate synthetase (CPSase). CPSase catalyzes the formation of carbamoyl phosphate from the ammonia moiety of glutamine, carbonate, and phosphate donated by ATP, constituting the first step of 2 biosynthetic pathways, one leading to arginine and/or urea and the other to pyrimidine nucleotides. The small subunit (glutamine amidotransferase) binds and cleaves glutamine to supply the large subunit with the substrate ammonia.</text>
</comment>
<evidence type="ECO:0000256" key="9">
    <source>
        <dbReference type="ARBA" id="ARBA00048816"/>
    </source>
</evidence>
<evidence type="ECO:0000256" key="5">
    <source>
        <dbReference type="ARBA" id="ARBA00022741"/>
    </source>
</evidence>
<comment type="catalytic activity">
    <reaction evidence="9 11">
        <text>hydrogencarbonate + L-glutamine + 2 ATP + H2O = carbamoyl phosphate + L-glutamate + 2 ADP + phosphate + 2 H(+)</text>
        <dbReference type="Rhea" id="RHEA:18633"/>
        <dbReference type="ChEBI" id="CHEBI:15377"/>
        <dbReference type="ChEBI" id="CHEBI:15378"/>
        <dbReference type="ChEBI" id="CHEBI:17544"/>
        <dbReference type="ChEBI" id="CHEBI:29985"/>
        <dbReference type="ChEBI" id="CHEBI:30616"/>
        <dbReference type="ChEBI" id="CHEBI:43474"/>
        <dbReference type="ChEBI" id="CHEBI:58228"/>
        <dbReference type="ChEBI" id="CHEBI:58359"/>
        <dbReference type="ChEBI" id="CHEBI:456216"/>
        <dbReference type="EC" id="6.3.5.5"/>
    </reaction>
</comment>
<organism evidence="13 14">
    <name type="scientific">Candidatus Pantoea edessiphila</name>
    <dbReference type="NCBI Taxonomy" id="2044610"/>
    <lineage>
        <taxon>Bacteria</taxon>
        <taxon>Pseudomonadati</taxon>
        <taxon>Pseudomonadota</taxon>
        <taxon>Gammaproteobacteria</taxon>
        <taxon>Enterobacterales</taxon>
        <taxon>Erwiniaceae</taxon>
        <taxon>Pantoea</taxon>
    </lineage>
</organism>
<comment type="pathway">
    <text evidence="1 11">Pyrimidine metabolism; UMP biosynthesis via de novo pathway; (S)-dihydroorotate from bicarbonate: step 1/3.</text>
</comment>
<dbReference type="PANTHER" id="PTHR43418:SF7">
    <property type="entry name" value="CARBAMOYL-PHOSPHATE SYNTHASE SMALL CHAIN"/>
    <property type="match status" value="1"/>
</dbReference>
<dbReference type="GO" id="GO:0004359">
    <property type="term" value="F:glutaminase activity"/>
    <property type="evidence" value="ECO:0007669"/>
    <property type="project" value="RHEA"/>
</dbReference>
<feature type="binding site" evidence="11">
    <location>
        <position position="47"/>
    </location>
    <ligand>
        <name>L-glutamine</name>
        <dbReference type="ChEBI" id="CHEBI:58359"/>
    </ligand>
</feature>
<feature type="active site" evidence="11">
    <location>
        <position position="353"/>
    </location>
</feature>
<evidence type="ECO:0000256" key="2">
    <source>
        <dbReference type="ARBA" id="ARBA00005077"/>
    </source>
</evidence>
<dbReference type="RefSeq" id="WP_136131662.1">
    <property type="nucleotide sequence ID" value="NZ_PDKS01000002.1"/>
</dbReference>
<evidence type="ECO:0000256" key="10">
    <source>
        <dbReference type="ARBA" id="ARBA00049285"/>
    </source>
</evidence>
<dbReference type="Gene3D" id="3.50.30.20">
    <property type="entry name" value="Carbamoyl-phosphate synthase small subunit, N-terminal domain"/>
    <property type="match status" value="1"/>
</dbReference>
<evidence type="ECO:0000256" key="1">
    <source>
        <dbReference type="ARBA" id="ARBA00004812"/>
    </source>
</evidence>
<reference evidence="13 14" key="1">
    <citation type="journal article" date="2018" name="Genome Biol. Evol.">
        <title>Cladogenesis and Genomic Streamlining in Extracellular Endosymbionts of Tropical Stink Bugs.</title>
        <authorList>
            <person name="Otero-Bravo A."/>
            <person name="Goffredi S."/>
            <person name="Sabree Z.L."/>
        </authorList>
    </citation>
    <scope>NUCLEOTIDE SEQUENCE [LARGE SCALE GENOMIC DNA]</scope>
    <source>
        <strain evidence="13 14">SoET</strain>
    </source>
</reference>
<dbReference type="GO" id="GO:0004088">
    <property type="term" value="F:carbamoyl-phosphate synthase (glutamine-hydrolyzing) activity"/>
    <property type="evidence" value="ECO:0007669"/>
    <property type="project" value="UniProtKB-UniRule"/>
</dbReference>
<evidence type="ECO:0000256" key="8">
    <source>
        <dbReference type="ARBA" id="ARBA00022975"/>
    </source>
</evidence>
<name>A0A2P5SY44_9GAMM</name>
<dbReference type="AlphaFoldDB" id="A0A2P5SY44"/>
<dbReference type="GO" id="GO:0044205">
    <property type="term" value="P:'de novo' UMP biosynthetic process"/>
    <property type="evidence" value="ECO:0007669"/>
    <property type="project" value="UniProtKB-UniRule"/>
</dbReference>
<sequence>MVKSALLVLEDGTQFFGRAIGAAGSTIGEIVFNTSMTGYQEILTDPSYFLQIILLTHPHIGNVGTNFEDEESNKIYASGLIIRDLSLLASNFRNQECLSKYLQRKNIIAISDIDTRKLTRIIRNKGTQNGCIITDNNLDCSVALQKIKYFIGLADKDISKEVTTSHIYNWNQGNVYINHDAAKQKNNRSIRYNVVVYDYGVKINILRILVDKGCYLTVVPAQTSAQEVMDMNPDGIVLSNGPGNPSLCKYAIDYIRYFLKIQIPIFGICFGHQLLAIANGAKITKMKAGHHGGNHPVKNLSNNKIMITAQNHCFVVDKTSLPNCLYVTHVSLFDDTIQGIHHFDKPAFSFQGHPEASPGPLDAMLLFDHFIELMDECCSKK</sequence>
<dbReference type="SUPFAM" id="SSF52317">
    <property type="entry name" value="Class I glutamine amidotransferase-like"/>
    <property type="match status" value="1"/>
</dbReference>
<feature type="binding site" evidence="11">
    <location>
        <position position="241"/>
    </location>
    <ligand>
        <name>L-glutamine</name>
        <dbReference type="ChEBI" id="CHEBI:58359"/>
    </ligand>
</feature>
<comment type="caution">
    <text evidence="11">Lacks conserved residue(s) required for the propagation of feature annotation.</text>
</comment>
<feature type="binding site" evidence="11">
    <location>
        <position position="243"/>
    </location>
    <ligand>
        <name>L-glutamine</name>
        <dbReference type="ChEBI" id="CHEBI:58359"/>
    </ligand>
</feature>
<dbReference type="InterPro" id="IPR006274">
    <property type="entry name" value="CarbamoylP_synth_ssu"/>
</dbReference>
<keyword evidence="8 11" id="KW-0665">Pyrimidine biosynthesis</keyword>
<dbReference type="NCBIfam" id="TIGR01368">
    <property type="entry name" value="CPSaseIIsmall"/>
    <property type="match status" value="1"/>
</dbReference>
<dbReference type="HAMAP" id="MF_01209">
    <property type="entry name" value="CPSase_S_chain"/>
    <property type="match status" value="1"/>
</dbReference>
<dbReference type="InterPro" id="IPR017926">
    <property type="entry name" value="GATASE"/>
</dbReference>
<evidence type="ECO:0000313" key="14">
    <source>
        <dbReference type="Proteomes" id="UP000296034"/>
    </source>
</evidence>
<dbReference type="PRINTS" id="PR00096">
    <property type="entry name" value="GATASE"/>
</dbReference>
<evidence type="ECO:0000256" key="6">
    <source>
        <dbReference type="ARBA" id="ARBA00022840"/>
    </source>
</evidence>
<feature type="binding site" evidence="11">
    <location>
        <position position="273"/>
    </location>
    <ligand>
        <name>L-glutamine</name>
        <dbReference type="ChEBI" id="CHEBI:58359"/>
    </ligand>
</feature>
<feature type="region of interest" description="CPSase" evidence="11">
    <location>
        <begin position="1"/>
        <end position="192"/>
    </location>
</feature>
<keyword evidence="11" id="KW-0055">Arginine biosynthesis</keyword>
<accession>A0A2P5SY44</accession>
<comment type="caution">
    <text evidence="13">The sequence shown here is derived from an EMBL/GenBank/DDBJ whole genome shotgun (WGS) entry which is preliminary data.</text>
</comment>
<dbReference type="PRINTS" id="PR00099">
    <property type="entry name" value="CPSGATASE"/>
</dbReference>
<dbReference type="GO" id="GO:0006526">
    <property type="term" value="P:L-arginine biosynthetic process"/>
    <property type="evidence" value="ECO:0007669"/>
    <property type="project" value="UniProtKB-UniRule"/>
</dbReference>
<dbReference type="UniPathway" id="UPA00068">
    <property type="reaction ID" value="UER00171"/>
</dbReference>
<dbReference type="SUPFAM" id="SSF52021">
    <property type="entry name" value="Carbamoyl phosphate synthetase, small subunit N-terminal domain"/>
    <property type="match status" value="1"/>
</dbReference>
<feature type="binding site" evidence="11">
    <location>
        <position position="311"/>
    </location>
    <ligand>
        <name>L-glutamine</name>
        <dbReference type="ChEBI" id="CHEBI:58359"/>
    </ligand>
</feature>
<feature type="binding site" evidence="11">
    <location>
        <position position="270"/>
    </location>
    <ligand>
        <name>L-glutamine</name>
        <dbReference type="ChEBI" id="CHEBI:58359"/>
    </ligand>
</feature>
<comment type="subunit">
    <text evidence="11">Composed of two chains; the small (or glutamine) chain promotes the hydrolysis of glutamine to ammonia, which is used by the large (or ammonia) chain to synthesize carbamoyl phosphate. Tetramer of heterodimers (alpha,beta)4.</text>
</comment>
<evidence type="ECO:0000256" key="3">
    <source>
        <dbReference type="ARBA" id="ARBA00007800"/>
    </source>
</evidence>
<dbReference type="Pfam" id="PF00117">
    <property type="entry name" value="GATase"/>
    <property type="match status" value="1"/>
</dbReference>
<dbReference type="CDD" id="cd01744">
    <property type="entry name" value="GATase1_CPSase"/>
    <property type="match status" value="1"/>
</dbReference>
<evidence type="ECO:0000256" key="4">
    <source>
        <dbReference type="ARBA" id="ARBA00022598"/>
    </source>
</evidence>
<evidence type="ECO:0000256" key="11">
    <source>
        <dbReference type="HAMAP-Rule" id="MF_01209"/>
    </source>
</evidence>
<keyword evidence="11" id="KW-0028">Amino-acid biosynthesis</keyword>
<feature type="active site" description="Nucleophile" evidence="11">
    <location>
        <position position="269"/>
    </location>
</feature>
<keyword evidence="5 11" id="KW-0547">Nucleotide-binding</keyword>
<dbReference type="InterPro" id="IPR036480">
    <property type="entry name" value="CarbP_synth_ssu_N_sf"/>
</dbReference>
<dbReference type="Proteomes" id="UP000296034">
    <property type="component" value="Unassembled WGS sequence"/>
</dbReference>
<feature type="binding site" evidence="11">
    <location>
        <position position="314"/>
    </location>
    <ligand>
        <name>L-glutamine</name>
        <dbReference type="ChEBI" id="CHEBI:58359"/>
    </ligand>
</feature>
<dbReference type="OrthoDB" id="9804328at2"/>
<feature type="domain" description="Carbamoyl-phosphate synthase small subunit N-terminal" evidence="12">
    <location>
        <begin position="3"/>
        <end position="133"/>
    </location>
</feature>
<evidence type="ECO:0000259" key="12">
    <source>
        <dbReference type="SMART" id="SM01097"/>
    </source>
</evidence>
<dbReference type="FunFam" id="3.50.30.20:FF:000001">
    <property type="entry name" value="Carbamoyl-phosphate synthase small chain"/>
    <property type="match status" value="1"/>
</dbReference>
<protein>
    <recommendedName>
        <fullName evidence="11">Carbamoyl phosphate synthase small chain</fullName>
        <ecNumber evidence="11">6.3.5.5</ecNumber>
    </recommendedName>
    <alternativeName>
        <fullName evidence="11">Carbamoyl phosphate synthetase glutamine chain</fullName>
    </alternativeName>
</protein>
<keyword evidence="6 11" id="KW-0067">ATP-binding</keyword>
<dbReference type="Gene3D" id="3.40.50.880">
    <property type="match status" value="1"/>
</dbReference>
<dbReference type="PROSITE" id="PS51273">
    <property type="entry name" value="GATASE_TYPE_1"/>
    <property type="match status" value="1"/>
</dbReference>
<evidence type="ECO:0000256" key="7">
    <source>
        <dbReference type="ARBA" id="ARBA00022962"/>
    </source>
</evidence>
<proteinExistence type="inferred from homology"/>
<comment type="similarity">
    <text evidence="3 11">Belongs to the CarA family.</text>
</comment>
<dbReference type="GO" id="GO:0006541">
    <property type="term" value="P:glutamine metabolic process"/>
    <property type="evidence" value="ECO:0007669"/>
    <property type="project" value="InterPro"/>
</dbReference>
<dbReference type="SMART" id="SM01097">
    <property type="entry name" value="CPSase_sm_chain"/>
    <property type="match status" value="1"/>
</dbReference>
<dbReference type="GO" id="GO:0005524">
    <property type="term" value="F:ATP binding"/>
    <property type="evidence" value="ECO:0007669"/>
    <property type="project" value="UniProtKB-UniRule"/>
</dbReference>
<dbReference type="EMBL" id="PDKS01000002">
    <property type="protein sequence ID" value="PPI87256.1"/>
    <property type="molecule type" value="Genomic_DNA"/>
</dbReference>
<dbReference type="GO" id="GO:0006207">
    <property type="term" value="P:'de novo' pyrimidine nucleobase biosynthetic process"/>
    <property type="evidence" value="ECO:0007669"/>
    <property type="project" value="InterPro"/>
</dbReference>
<dbReference type="InterPro" id="IPR050472">
    <property type="entry name" value="Anth_synth/Amidotransfase"/>
</dbReference>
<dbReference type="InterPro" id="IPR002474">
    <property type="entry name" value="CarbamoylP_synth_ssu_N"/>
</dbReference>
<dbReference type="InterPro" id="IPR035686">
    <property type="entry name" value="CPSase_GATase1"/>
</dbReference>
<dbReference type="Pfam" id="PF00988">
    <property type="entry name" value="CPSase_sm_chain"/>
    <property type="match status" value="1"/>
</dbReference>
<feature type="active site" evidence="11">
    <location>
        <position position="355"/>
    </location>
</feature>
<keyword evidence="7 11" id="KW-0315">Glutamine amidotransferase</keyword>
<gene>
    <name evidence="11" type="primary">carA</name>
    <name evidence="13" type="ORF">CRV11_01855</name>
</gene>
<dbReference type="EC" id="6.3.5.5" evidence="11"/>
<comment type="pathway">
    <text evidence="2 11">Amino-acid biosynthesis; L-arginine biosynthesis; carbamoyl phosphate from bicarbonate: step 1/1.</text>
</comment>
<dbReference type="InterPro" id="IPR029062">
    <property type="entry name" value="Class_I_gatase-like"/>
</dbReference>
<dbReference type="PANTHER" id="PTHR43418">
    <property type="entry name" value="MULTIFUNCTIONAL TRYPTOPHAN BIOSYNTHESIS PROTEIN-RELATED"/>
    <property type="match status" value="1"/>
</dbReference>
<dbReference type="UniPathway" id="UPA00070">
    <property type="reaction ID" value="UER00115"/>
</dbReference>
<dbReference type="NCBIfam" id="NF009475">
    <property type="entry name" value="PRK12838.1"/>
    <property type="match status" value="1"/>
</dbReference>
<evidence type="ECO:0000313" key="13">
    <source>
        <dbReference type="EMBL" id="PPI87256.1"/>
    </source>
</evidence>